<dbReference type="AlphaFoldDB" id="A0A0C9SW07"/>
<dbReference type="EMBL" id="KN832578">
    <property type="protein sequence ID" value="KII83400.1"/>
    <property type="molecule type" value="Genomic_DNA"/>
</dbReference>
<organism evidence="1 2">
    <name type="scientific">Plicaturopsis crispa FD-325 SS-3</name>
    <dbReference type="NCBI Taxonomy" id="944288"/>
    <lineage>
        <taxon>Eukaryota</taxon>
        <taxon>Fungi</taxon>
        <taxon>Dikarya</taxon>
        <taxon>Basidiomycota</taxon>
        <taxon>Agaricomycotina</taxon>
        <taxon>Agaricomycetes</taxon>
        <taxon>Agaricomycetidae</taxon>
        <taxon>Amylocorticiales</taxon>
        <taxon>Amylocorticiaceae</taxon>
        <taxon>Plicatura</taxon>
        <taxon>Plicaturopsis crispa</taxon>
    </lineage>
</organism>
<evidence type="ECO:0000313" key="1">
    <source>
        <dbReference type="EMBL" id="KII83400.1"/>
    </source>
</evidence>
<gene>
    <name evidence="1" type="ORF">PLICRDRAFT_47283</name>
</gene>
<keyword evidence="2" id="KW-1185">Reference proteome</keyword>
<accession>A0A0C9SW07</accession>
<reference evidence="1 2" key="1">
    <citation type="submission" date="2014-06" db="EMBL/GenBank/DDBJ databases">
        <title>Evolutionary Origins and Diversification of the Mycorrhizal Mutualists.</title>
        <authorList>
            <consortium name="DOE Joint Genome Institute"/>
            <consortium name="Mycorrhizal Genomics Consortium"/>
            <person name="Kohler A."/>
            <person name="Kuo A."/>
            <person name="Nagy L.G."/>
            <person name="Floudas D."/>
            <person name="Copeland A."/>
            <person name="Barry K.W."/>
            <person name="Cichocki N."/>
            <person name="Veneault-Fourrey C."/>
            <person name="LaButti K."/>
            <person name="Lindquist E.A."/>
            <person name="Lipzen A."/>
            <person name="Lundell T."/>
            <person name="Morin E."/>
            <person name="Murat C."/>
            <person name="Riley R."/>
            <person name="Ohm R."/>
            <person name="Sun H."/>
            <person name="Tunlid A."/>
            <person name="Henrissat B."/>
            <person name="Grigoriev I.V."/>
            <person name="Hibbett D.S."/>
            <person name="Martin F."/>
        </authorList>
    </citation>
    <scope>NUCLEOTIDE SEQUENCE [LARGE SCALE GENOMIC DNA]</scope>
    <source>
        <strain evidence="1 2">FD-325 SS-3</strain>
    </source>
</reference>
<dbReference type="HOGENOM" id="CLU_1124934_0_0_1"/>
<protein>
    <submittedName>
        <fullName evidence="1">Uncharacterized protein</fullName>
    </submittedName>
</protein>
<evidence type="ECO:0000313" key="2">
    <source>
        <dbReference type="Proteomes" id="UP000053263"/>
    </source>
</evidence>
<sequence>MDKNITNTTKLTTVLPVMELCANMNDSSKLFNICMDKIHIFSIDKSQELDSIARLCNALNKYPYLEVMEVSGLQKLLSFDIDIWQYTSDTYDDSLNIITSYLALCAEYDREMQPWIEILIGYSSYKKASGSIDDVQVIWQHIQKHHIREKVVSCCHDDYNVLCYWANFLSELWSMEKPGLEMDIICGCMRELILVMDQHLQHWPETWKEYDTDTFQYQRVCLHDLIESLDVLNDIPFPLRDSPSGFM</sequence>
<dbReference type="Proteomes" id="UP000053263">
    <property type="component" value="Unassembled WGS sequence"/>
</dbReference>
<name>A0A0C9SW07_PLICR</name>
<proteinExistence type="predicted"/>